<name>A0A1H9PSH2_9LACT</name>
<feature type="compositionally biased region" description="Polar residues" evidence="1">
    <location>
        <begin position="80"/>
        <end position="91"/>
    </location>
</feature>
<dbReference type="AlphaFoldDB" id="A0A1H9PSH2"/>
<evidence type="ECO:0000256" key="2">
    <source>
        <dbReference type="SAM" id="SignalP"/>
    </source>
</evidence>
<reference evidence="3 4" key="1">
    <citation type="submission" date="2016-10" db="EMBL/GenBank/DDBJ databases">
        <authorList>
            <person name="de Groot N.N."/>
        </authorList>
    </citation>
    <scope>NUCLEOTIDE SEQUENCE [LARGE SCALE GENOMIC DNA]</scope>
    <source>
        <strain evidence="3 4">DSM 15827</strain>
    </source>
</reference>
<sequence>MKTKKYIALGLLSGVLFSTVAPTALAAESVAKNESERMLRAWPGRPGGNGDGSEEWLQGSYGQTNGPYKWIGSSRGLTEDLNNSTKKSPKL</sequence>
<feature type="chain" id="PRO_5011611579" evidence="2">
    <location>
        <begin position="27"/>
        <end position="91"/>
    </location>
</feature>
<dbReference type="Proteomes" id="UP000198556">
    <property type="component" value="Unassembled WGS sequence"/>
</dbReference>
<organism evidence="3 4">
    <name type="scientific">Granulicatella balaenopterae</name>
    <dbReference type="NCBI Taxonomy" id="137733"/>
    <lineage>
        <taxon>Bacteria</taxon>
        <taxon>Bacillati</taxon>
        <taxon>Bacillota</taxon>
        <taxon>Bacilli</taxon>
        <taxon>Lactobacillales</taxon>
        <taxon>Carnobacteriaceae</taxon>
        <taxon>Granulicatella</taxon>
    </lineage>
</organism>
<dbReference type="OrthoDB" id="3035176at2"/>
<evidence type="ECO:0000313" key="4">
    <source>
        <dbReference type="Proteomes" id="UP000198556"/>
    </source>
</evidence>
<feature type="signal peptide" evidence="2">
    <location>
        <begin position="1"/>
        <end position="26"/>
    </location>
</feature>
<keyword evidence="2" id="KW-0732">Signal</keyword>
<proteinExistence type="predicted"/>
<gene>
    <name evidence="3" type="ORF">SAMN05421767_1701</name>
</gene>
<feature type="region of interest" description="Disordered" evidence="1">
    <location>
        <begin position="72"/>
        <end position="91"/>
    </location>
</feature>
<evidence type="ECO:0000313" key="3">
    <source>
        <dbReference type="EMBL" id="SER51276.1"/>
    </source>
</evidence>
<keyword evidence="4" id="KW-1185">Reference proteome</keyword>
<protein>
    <submittedName>
        <fullName evidence="3">Uncharacterized protein</fullName>
    </submittedName>
</protein>
<dbReference type="EMBL" id="FOGF01000070">
    <property type="protein sequence ID" value="SER51276.1"/>
    <property type="molecule type" value="Genomic_DNA"/>
</dbReference>
<accession>A0A1H9PSH2</accession>
<evidence type="ECO:0000256" key="1">
    <source>
        <dbReference type="SAM" id="MobiDB-lite"/>
    </source>
</evidence>